<dbReference type="InterPro" id="IPR012133">
    <property type="entry name" value="Alpha-hydoxy_acid_DH_FMN"/>
</dbReference>
<dbReference type="EMBL" id="JAMYWD010000012">
    <property type="protein sequence ID" value="KAJ4950245.1"/>
    <property type="molecule type" value="Genomic_DNA"/>
</dbReference>
<dbReference type="InterPro" id="IPR013785">
    <property type="entry name" value="Aldolase_TIM"/>
</dbReference>
<evidence type="ECO:0000256" key="1">
    <source>
        <dbReference type="ARBA" id="ARBA00001917"/>
    </source>
</evidence>
<keyword evidence="2" id="KW-0560">Oxidoreductase</keyword>
<comment type="caution">
    <text evidence="5">The sequence shown here is derived from an EMBL/GenBank/DDBJ whole genome shotgun (WGS) entry which is preliminary data.</text>
</comment>
<evidence type="ECO:0000313" key="6">
    <source>
        <dbReference type="Proteomes" id="UP001141806"/>
    </source>
</evidence>
<protein>
    <recommendedName>
        <fullName evidence="4">FMN hydroxy acid dehydrogenase domain-containing protein</fullName>
    </recommendedName>
</protein>
<dbReference type="Gene3D" id="3.20.20.70">
    <property type="entry name" value="Aldolase class I"/>
    <property type="match status" value="1"/>
</dbReference>
<keyword evidence="6" id="KW-1185">Reference proteome</keyword>
<dbReference type="GO" id="GO:0016491">
    <property type="term" value="F:oxidoreductase activity"/>
    <property type="evidence" value="ECO:0007669"/>
    <property type="project" value="UniProtKB-KW"/>
</dbReference>
<dbReference type="OrthoDB" id="25826at2759"/>
<gene>
    <name evidence="5" type="ORF">NE237_027077</name>
</gene>
<dbReference type="PANTHER" id="PTHR10578:SF67">
    <property type="entry name" value="PEROXISOMAL (S)-2-HYDROXYACID OXIDASE GLO3"/>
    <property type="match status" value="1"/>
</dbReference>
<dbReference type="CDD" id="cd02809">
    <property type="entry name" value="alpha_hydroxyacid_oxid_FMN"/>
    <property type="match status" value="1"/>
</dbReference>
<evidence type="ECO:0000256" key="2">
    <source>
        <dbReference type="ARBA" id="ARBA00023002"/>
    </source>
</evidence>
<comment type="similarity">
    <text evidence="3">Belongs to the FMN-dependent alpha-hydroxy acid dehydrogenase family.</text>
</comment>
<dbReference type="AlphaFoldDB" id="A0A9Q0GPS8"/>
<organism evidence="5 6">
    <name type="scientific">Protea cynaroides</name>
    <dbReference type="NCBI Taxonomy" id="273540"/>
    <lineage>
        <taxon>Eukaryota</taxon>
        <taxon>Viridiplantae</taxon>
        <taxon>Streptophyta</taxon>
        <taxon>Embryophyta</taxon>
        <taxon>Tracheophyta</taxon>
        <taxon>Spermatophyta</taxon>
        <taxon>Magnoliopsida</taxon>
        <taxon>Proteales</taxon>
        <taxon>Proteaceae</taxon>
        <taxon>Protea</taxon>
    </lineage>
</organism>
<dbReference type="SUPFAM" id="SSF51395">
    <property type="entry name" value="FMN-linked oxidoreductases"/>
    <property type="match status" value="1"/>
</dbReference>
<dbReference type="InterPro" id="IPR000262">
    <property type="entry name" value="FMN-dep_DH"/>
</dbReference>
<reference evidence="5" key="1">
    <citation type="journal article" date="2023" name="Plant J.">
        <title>The genome of the king protea, Protea cynaroides.</title>
        <authorList>
            <person name="Chang J."/>
            <person name="Duong T.A."/>
            <person name="Schoeman C."/>
            <person name="Ma X."/>
            <person name="Roodt D."/>
            <person name="Barker N."/>
            <person name="Li Z."/>
            <person name="Van de Peer Y."/>
            <person name="Mizrachi E."/>
        </authorList>
    </citation>
    <scope>NUCLEOTIDE SEQUENCE</scope>
    <source>
        <tissue evidence="5">Young leaves</tissue>
    </source>
</reference>
<sequence length="271" mass="29381">MHLTREKWQLNLLMFQPRVLVDVSRINISTTILGYSILAPIIVAPTAMYKLANPEGELASARAAAACNTIMVLSSMSICTMEEVASSCSAIRFFQFYVTKRWDVTVHLVQRAERSGCKGIVLTVDTLRLGRLEADIKKKMISLQAKNFEGLLSTESSSKKGSNPEAVASEIFDDSLSWKDVSWLKFITNLPILIKGVLSAEGAAKAVEIGVAGVIVSNHGACQLDYVPATISALEEVVQAVRGKVPPGTDIFKALTLGAQAVFVSFFQLTV</sequence>
<evidence type="ECO:0000256" key="3">
    <source>
        <dbReference type="ARBA" id="ARBA00024042"/>
    </source>
</evidence>
<feature type="domain" description="FMN hydroxy acid dehydrogenase" evidence="4">
    <location>
        <begin position="1"/>
        <end position="271"/>
    </location>
</feature>
<name>A0A9Q0GPS8_9MAGN</name>
<accession>A0A9Q0GPS8</accession>
<evidence type="ECO:0000313" key="5">
    <source>
        <dbReference type="EMBL" id="KAJ4950245.1"/>
    </source>
</evidence>
<evidence type="ECO:0000259" key="4">
    <source>
        <dbReference type="PROSITE" id="PS51349"/>
    </source>
</evidence>
<dbReference type="PANTHER" id="PTHR10578">
    <property type="entry name" value="S -2-HYDROXY-ACID OXIDASE-RELATED"/>
    <property type="match status" value="1"/>
</dbReference>
<dbReference type="Pfam" id="PF01070">
    <property type="entry name" value="FMN_dh"/>
    <property type="match status" value="1"/>
</dbReference>
<dbReference type="GO" id="GO:0010181">
    <property type="term" value="F:FMN binding"/>
    <property type="evidence" value="ECO:0007669"/>
    <property type="project" value="InterPro"/>
</dbReference>
<comment type="cofactor">
    <cofactor evidence="1">
        <name>FMN</name>
        <dbReference type="ChEBI" id="CHEBI:58210"/>
    </cofactor>
</comment>
<dbReference type="InterPro" id="IPR037396">
    <property type="entry name" value="FMN_HAD"/>
</dbReference>
<dbReference type="PROSITE" id="PS51349">
    <property type="entry name" value="FMN_HYDROXY_ACID_DH_2"/>
    <property type="match status" value="1"/>
</dbReference>
<dbReference type="Proteomes" id="UP001141806">
    <property type="component" value="Unassembled WGS sequence"/>
</dbReference>
<proteinExistence type="inferred from homology"/>